<proteinExistence type="predicted"/>
<accession>A0A1G6PN65</accession>
<evidence type="ECO:0000313" key="1">
    <source>
        <dbReference type="EMBL" id="SDC80775.1"/>
    </source>
</evidence>
<gene>
    <name evidence="1" type="ORF">SAMN04487894_10475</name>
</gene>
<protein>
    <submittedName>
        <fullName evidence="1">Uncharacterized protein</fullName>
    </submittedName>
</protein>
<keyword evidence="2" id="KW-1185">Reference proteome</keyword>
<evidence type="ECO:0000313" key="2">
    <source>
        <dbReference type="Proteomes" id="UP000198757"/>
    </source>
</evidence>
<dbReference type="RefSeq" id="WP_090389704.1">
    <property type="nucleotide sequence ID" value="NZ_FMZO01000004.1"/>
</dbReference>
<sequence>MYKTISMKPVILLLAIACLISCDRKSPVSDDGYNKEGLIVSEKKYQAVTTNNYTISNATIEGDSLFISFSASGCSGISWETAVVDAGRIAESNPVQRYIKLSLSNKELCAAVFSKKAGANIRSLRMPGSNTISFNLAGWNQPLLYHY</sequence>
<dbReference type="EMBL" id="FMZO01000004">
    <property type="protein sequence ID" value="SDC80775.1"/>
    <property type="molecule type" value="Genomic_DNA"/>
</dbReference>
<reference evidence="2" key="1">
    <citation type="submission" date="2016-10" db="EMBL/GenBank/DDBJ databases">
        <authorList>
            <person name="Varghese N."/>
            <person name="Submissions S."/>
        </authorList>
    </citation>
    <scope>NUCLEOTIDE SEQUENCE [LARGE SCALE GENOMIC DNA]</scope>
    <source>
        <strain evidence="2">DSM 25811 / CCM 8410 / LMG 26954 / E90</strain>
    </source>
</reference>
<dbReference type="OrthoDB" id="1493159at2"/>
<dbReference type="Proteomes" id="UP000198757">
    <property type="component" value="Unassembled WGS sequence"/>
</dbReference>
<name>A0A1G6PN65_NIADE</name>
<organism evidence="1 2">
    <name type="scientific">Niabella drilacis (strain DSM 25811 / CCM 8410 / CCUG 62505 / LMG 26954 / E90)</name>
    <dbReference type="NCBI Taxonomy" id="1285928"/>
    <lineage>
        <taxon>Bacteria</taxon>
        <taxon>Pseudomonadati</taxon>
        <taxon>Bacteroidota</taxon>
        <taxon>Chitinophagia</taxon>
        <taxon>Chitinophagales</taxon>
        <taxon>Chitinophagaceae</taxon>
        <taxon>Niabella</taxon>
    </lineage>
</organism>
<dbReference type="AlphaFoldDB" id="A0A1G6PN65"/>